<evidence type="ECO:0000313" key="2">
    <source>
        <dbReference type="EMBL" id="QHJ74402.1"/>
    </source>
</evidence>
<protein>
    <submittedName>
        <fullName evidence="2">Uncharacterized protein</fullName>
    </submittedName>
</protein>
<reference evidence="2 3" key="1">
    <citation type="submission" date="2019-12" db="EMBL/GenBank/DDBJ databases">
        <authorList>
            <person name="Harris M."/>
            <person name="Ho T.C."/>
            <person name="Fruchtman H."/>
            <person name="Garin M."/>
            <person name="Kubatin V."/>
            <person name="Lu T."/>
            <person name="Xue L."/>
            <person name="Marr M.T."/>
        </authorList>
    </citation>
    <scope>NUCLEOTIDE SEQUENCE [LARGE SCALE GENOMIC DNA]</scope>
</reference>
<dbReference type="EMBL" id="MN794232">
    <property type="protein sequence ID" value="QHJ74402.1"/>
    <property type="molecule type" value="Genomic_DNA"/>
</dbReference>
<evidence type="ECO:0000256" key="1">
    <source>
        <dbReference type="SAM" id="Phobius"/>
    </source>
</evidence>
<keyword evidence="1" id="KW-1133">Transmembrane helix</keyword>
<gene>
    <name evidence="2" type="ORF">VH12019_00075</name>
</gene>
<feature type="transmembrane region" description="Helical" evidence="1">
    <location>
        <begin position="12"/>
        <end position="31"/>
    </location>
</feature>
<name>A0A6B9SYZ5_9CAUD</name>
<evidence type="ECO:0000313" key="3">
    <source>
        <dbReference type="Proteomes" id="UP000464957"/>
    </source>
</evidence>
<sequence length="72" mass="7934">MLDALHFTIIKSPLLFTIIAIVLGALIMGICESLDEIVYNEDAGIVIPILLAFMVAFGSIVYCGIFYEPSYF</sequence>
<accession>A0A6B9SYZ5</accession>
<organism evidence="2 3">
    <name type="scientific">Vibrio phage VH1_2019</name>
    <dbReference type="NCBI Taxonomy" id="2686307"/>
    <lineage>
        <taxon>Viruses</taxon>
        <taxon>Duplodnaviria</taxon>
        <taxon>Heunggongvirae</taxon>
        <taxon>Uroviricota</taxon>
        <taxon>Caudoviricetes</taxon>
        <taxon>Pantevenvirales</taxon>
        <taxon>Straboviridae</taxon>
        <taxon>Schizotequatrovirus</taxon>
        <taxon>Schizotequatrovirus KVP40</taxon>
    </lineage>
</organism>
<feature type="transmembrane region" description="Helical" evidence="1">
    <location>
        <begin position="43"/>
        <end position="67"/>
    </location>
</feature>
<keyword evidence="1" id="KW-0812">Transmembrane</keyword>
<keyword evidence="1" id="KW-0472">Membrane</keyword>
<proteinExistence type="predicted"/>
<dbReference type="Proteomes" id="UP000464957">
    <property type="component" value="Segment"/>
</dbReference>